<dbReference type="AlphaFoldDB" id="A0A7V0XEW3"/>
<evidence type="ECO:0000259" key="5">
    <source>
        <dbReference type="PROSITE" id="PS51123"/>
    </source>
</evidence>
<reference evidence="6" key="1">
    <citation type="journal article" date="2020" name="mSystems">
        <title>Genome- and Community-Level Interaction Insights into Carbon Utilization and Element Cycling Functions of Hydrothermarchaeota in Hydrothermal Sediment.</title>
        <authorList>
            <person name="Zhou Z."/>
            <person name="Liu Y."/>
            <person name="Xu W."/>
            <person name="Pan J."/>
            <person name="Luo Z.H."/>
            <person name="Li M."/>
        </authorList>
    </citation>
    <scope>NUCLEOTIDE SEQUENCE [LARGE SCALE GENOMIC DNA]</scope>
    <source>
        <strain evidence="6">SpSt-1182</strain>
    </source>
</reference>
<dbReference type="InterPro" id="IPR006664">
    <property type="entry name" value="OMP_bac"/>
</dbReference>
<comment type="subcellular location">
    <subcellularLocation>
        <location evidence="1">Cell outer membrane</location>
    </subcellularLocation>
</comment>
<name>A0A7V0XEW3_UNCW3</name>
<evidence type="ECO:0000256" key="4">
    <source>
        <dbReference type="PROSITE-ProRule" id="PRU00473"/>
    </source>
</evidence>
<protein>
    <submittedName>
        <fullName evidence="6">Peptidoglycan-associated lipoprotein</fullName>
    </submittedName>
</protein>
<dbReference type="InterPro" id="IPR036737">
    <property type="entry name" value="OmpA-like_sf"/>
</dbReference>
<dbReference type="PANTHER" id="PTHR30329">
    <property type="entry name" value="STATOR ELEMENT OF FLAGELLAR MOTOR COMPLEX"/>
    <property type="match status" value="1"/>
</dbReference>
<dbReference type="Pfam" id="PF00691">
    <property type="entry name" value="OmpA"/>
    <property type="match status" value="1"/>
</dbReference>
<dbReference type="Gene3D" id="3.30.1330.60">
    <property type="entry name" value="OmpA-like domain"/>
    <property type="match status" value="1"/>
</dbReference>
<organism evidence="6">
    <name type="scientific">candidate division WOR-3 bacterium</name>
    <dbReference type="NCBI Taxonomy" id="2052148"/>
    <lineage>
        <taxon>Bacteria</taxon>
        <taxon>Bacteria division WOR-3</taxon>
    </lineage>
</organism>
<dbReference type="PANTHER" id="PTHR30329:SF21">
    <property type="entry name" value="LIPOPROTEIN YIAD-RELATED"/>
    <property type="match status" value="1"/>
</dbReference>
<keyword evidence="6" id="KW-0449">Lipoprotein</keyword>
<dbReference type="InterPro" id="IPR050330">
    <property type="entry name" value="Bact_OuterMem_StrucFunc"/>
</dbReference>
<keyword evidence="3" id="KW-0998">Cell outer membrane</keyword>
<dbReference type="CDD" id="cd07185">
    <property type="entry name" value="OmpA_C-like"/>
    <property type="match status" value="1"/>
</dbReference>
<evidence type="ECO:0000256" key="1">
    <source>
        <dbReference type="ARBA" id="ARBA00004442"/>
    </source>
</evidence>
<dbReference type="PRINTS" id="PR01021">
    <property type="entry name" value="OMPADOMAIN"/>
</dbReference>
<evidence type="ECO:0000313" key="6">
    <source>
        <dbReference type="EMBL" id="HDQ99066.1"/>
    </source>
</evidence>
<keyword evidence="2 4" id="KW-0472">Membrane</keyword>
<gene>
    <name evidence="6" type="ORF">ENN51_02095</name>
</gene>
<dbReference type="PROSITE" id="PS51123">
    <property type="entry name" value="OMPA_2"/>
    <property type="match status" value="1"/>
</dbReference>
<evidence type="ECO:0000256" key="3">
    <source>
        <dbReference type="ARBA" id="ARBA00023237"/>
    </source>
</evidence>
<sequence>MKNVARSLALIVGVGLVLTAVGCRKCVRPEEPIPPPPLPETMPEIIGDIGDPGAGSGLQLATIYFDFDMSVIRPGDARKLEENARQLNEAAAVGQEPMVSVEGHCDPMGTAAYNMALGMRRAEAAKAFLVKLGVPAARFSTVSFGKEKLATSDPDEFELNRRVEFKVQ</sequence>
<comment type="caution">
    <text evidence="6">The sequence shown here is derived from an EMBL/GenBank/DDBJ whole genome shotgun (WGS) entry which is preliminary data.</text>
</comment>
<feature type="domain" description="OmpA-like" evidence="5">
    <location>
        <begin position="52"/>
        <end position="168"/>
    </location>
</feature>
<dbReference type="SUPFAM" id="SSF103088">
    <property type="entry name" value="OmpA-like"/>
    <property type="match status" value="1"/>
</dbReference>
<accession>A0A7V0XEW3</accession>
<dbReference type="InterPro" id="IPR006665">
    <property type="entry name" value="OmpA-like"/>
</dbReference>
<evidence type="ECO:0000256" key="2">
    <source>
        <dbReference type="ARBA" id="ARBA00023136"/>
    </source>
</evidence>
<proteinExistence type="predicted"/>
<dbReference type="Proteomes" id="UP000885672">
    <property type="component" value="Unassembled WGS sequence"/>
</dbReference>
<dbReference type="EMBL" id="DSBX01000078">
    <property type="protein sequence ID" value="HDQ99066.1"/>
    <property type="molecule type" value="Genomic_DNA"/>
</dbReference>
<dbReference type="GO" id="GO:0009279">
    <property type="term" value="C:cell outer membrane"/>
    <property type="evidence" value="ECO:0007669"/>
    <property type="project" value="UniProtKB-SubCell"/>
</dbReference>
<dbReference type="PROSITE" id="PS51257">
    <property type="entry name" value="PROKAR_LIPOPROTEIN"/>
    <property type="match status" value="1"/>
</dbReference>